<reference evidence="2 3" key="1">
    <citation type="journal article" date="2016" name="Nat. Commun.">
        <title>Thousands of microbial genomes shed light on interconnected biogeochemical processes in an aquifer system.</title>
        <authorList>
            <person name="Anantharaman K."/>
            <person name="Brown C.T."/>
            <person name="Hug L.A."/>
            <person name="Sharon I."/>
            <person name="Castelle C.J."/>
            <person name="Probst A.J."/>
            <person name="Thomas B.C."/>
            <person name="Singh A."/>
            <person name="Wilkins M.J."/>
            <person name="Karaoz U."/>
            <person name="Brodie E.L."/>
            <person name="Williams K.H."/>
            <person name="Hubbard S.S."/>
            <person name="Banfield J.F."/>
        </authorList>
    </citation>
    <scope>NUCLEOTIDE SEQUENCE [LARGE SCALE GENOMIC DNA]</scope>
</reference>
<comment type="caution">
    <text evidence="2">The sequence shown here is derived from an EMBL/GenBank/DDBJ whole genome shotgun (WGS) entry which is preliminary data.</text>
</comment>
<feature type="domain" description="DUF5667" evidence="1">
    <location>
        <begin position="86"/>
        <end position="172"/>
    </location>
</feature>
<dbReference type="Proteomes" id="UP000178587">
    <property type="component" value="Unassembled WGS sequence"/>
</dbReference>
<sequence length="1462" mass="157362">MYIIRTGDSFFLLSTTAALLFVAAFLFNPQFAHAGIFQFNENDSQYLRALSVAAAVAAAQEVDVAEKINLDENYQPTDFGIENLGFLPNNPLYIFKSLRRGVTSVFTFDPAAQAELKLQFAAEKLLEAKELAERGGISEDTIVRALLNYELELAKVDKEVREASGLSDEKREELANSVLDIVTKYHKVLGTFDGSLSSEAFDTIQDARGATAQTFGAVFALGDSDTISEQLVSVLDEQSGSEFKHFKNAEVLKEIAERVPLEAKSAIQNAGDNVLSKLQVQLEQADESQKATFADFVKDVGGSEVRHLEVINELEVRPVSDEVRDMVAGIKEEVLAKTEERLSTFTPEQKEKFLSHLIGGTLENVRVLKEIENNVSEGVFAGLERVRAQATEGLKQKFEEAGTNEAQKQEFNASIERFHDAKSLSVLEEMSALIPDDKKEFFNLLKQKAAEEIRRDIENARNASQREVIYKSLAGDHPEDIAALNSFGNDAGIAASMRGVLDGLRAAQYGRVEERVKNTTDANRLQQFEGEYQKYQTFFEDAPRSFDFSTIFSDRREVFESPDRALQNIDAAQAALTRLEGVIAKLPFDVGFEDGHFDPAIQEIERTRATAERKLSVARTSLEYRDIGRAYGEAQAALQIAENGLRMAEGYREGRREEKKAPNFLPDDYYAPAEEDGGSVARGFTIYNASEFSQLCSFTGGFLKSKVRCEFADGRSLEVPGGAFPFRVPAEFVPKMSERIQPQDGKQTPTGCPQLPATFSNFCVGGRILNQYDARGCQMTPRCEYERQIGGTQCRGYISESSCSSSGCVWYRDVQGGYCDDEAHGRVALPTDQIDMGYRLHPTDQTFCGGKEGYQCSAGYRCDLSASAGVGGYSKCVKGDAQITCQAYFTGWTYESSGGVGGQCVQKNASGCSNPFVYTTKEQCERGQTTDVRREGSSSWTQHPWKFSDGSESSSILDRTDAEYLDFIKSVEAQCMKIPKAKFAWKPGAGNDSATNWQNFGIPDCSGNADAAKCGNNMCEMGETTQSCPTDCGYTGGDTCGGYSTETSCKAVSGCSWTAVSGGSVYGGYCALTSTNWTPQCSDSKDNDGDGKVDYPADSGCYDKMDDMESDNVGGASGMQKCFYTNATKNSAYVGHTVWCESDYVNCRVGSSSGAAFSTSGVSLGAPSQCESGWSGGCGMYTSQSSCTGMSGCRWESNACMPVTTSSTSCPSGQWWNGSSCVTSTTGGSGDYGSCANYATQSSCTAGGANCKWYTSTGSGGTSYCYYQSTTSSTTSCPSGQWWNGTSCQTSTTTGGYEGPAGSSLCPSGQYWSGSACVTSSTTDYSSQQSSCASAGGTWDSGSNYCAMPSTTSGSSSCSSGQYWDGSSCVSSSTTSCSSGQYWNGSSCVTTSTTDCPSGQYWNGSSCVSSSTTDYSSMQSSCSSAGGTWDSGSNYCVMPSTTSSSSSCSSGQYWDGSACVPS</sequence>
<protein>
    <recommendedName>
        <fullName evidence="1">DUF5667 domain-containing protein</fullName>
    </recommendedName>
</protein>
<dbReference type="STRING" id="1798507.A3A34_00270"/>
<dbReference type="InterPro" id="IPR043725">
    <property type="entry name" value="DUF5667"/>
</dbReference>
<accession>A0A1F6EME6</accession>
<proteinExistence type="predicted"/>
<organism evidence="2 3">
    <name type="scientific">Candidatus Kaiserbacteria bacterium RIFCSPLOWO2_01_FULL_50_24</name>
    <dbReference type="NCBI Taxonomy" id="1798507"/>
    <lineage>
        <taxon>Bacteria</taxon>
        <taxon>Candidatus Kaiseribacteriota</taxon>
    </lineage>
</organism>
<gene>
    <name evidence="2" type="ORF">A3A34_00270</name>
</gene>
<dbReference type="EMBL" id="MFLU01000015">
    <property type="protein sequence ID" value="OGG74811.1"/>
    <property type="molecule type" value="Genomic_DNA"/>
</dbReference>
<name>A0A1F6EME6_9BACT</name>
<evidence type="ECO:0000313" key="2">
    <source>
        <dbReference type="EMBL" id="OGG74811.1"/>
    </source>
</evidence>
<evidence type="ECO:0000259" key="1">
    <source>
        <dbReference type="Pfam" id="PF18915"/>
    </source>
</evidence>
<evidence type="ECO:0000313" key="3">
    <source>
        <dbReference type="Proteomes" id="UP000178587"/>
    </source>
</evidence>
<dbReference type="Pfam" id="PF18915">
    <property type="entry name" value="DUF5667"/>
    <property type="match status" value="1"/>
</dbReference>